<proteinExistence type="inferred from homology"/>
<evidence type="ECO:0000256" key="1">
    <source>
        <dbReference type="ARBA" id="ARBA00004127"/>
    </source>
</evidence>
<dbReference type="GO" id="GO:0012505">
    <property type="term" value="C:endomembrane system"/>
    <property type="evidence" value="ECO:0007669"/>
    <property type="project" value="UniProtKB-SubCell"/>
</dbReference>
<feature type="transmembrane region" description="Helical" evidence="10">
    <location>
        <begin position="726"/>
        <end position="744"/>
    </location>
</feature>
<dbReference type="SUPFAM" id="SSF81665">
    <property type="entry name" value="Calcium ATPase, transmembrane domain M"/>
    <property type="match status" value="1"/>
</dbReference>
<feature type="transmembrane region" description="Helical" evidence="10">
    <location>
        <begin position="696"/>
        <end position="720"/>
    </location>
</feature>
<dbReference type="NCBIfam" id="TIGR01511">
    <property type="entry name" value="ATPase-IB1_Cu"/>
    <property type="match status" value="1"/>
</dbReference>
<dbReference type="STRING" id="1006006.Mcup_1602"/>
<dbReference type="OrthoDB" id="8588at2157"/>
<dbReference type="PANTHER" id="PTHR43520:SF8">
    <property type="entry name" value="P-TYPE CU(+) TRANSPORTER"/>
    <property type="match status" value="1"/>
</dbReference>
<dbReference type="Gene3D" id="3.40.1110.10">
    <property type="entry name" value="Calcium-transporting ATPase, cytoplasmic domain N"/>
    <property type="match status" value="1"/>
</dbReference>
<keyword evidence="7" id="KW-1278">Translocase</keyword>
<dbReference type="PANTHER" id="PTHR43520">
    <property type="entry name" value="ATP7, ISOFORM B"/>
    <property type="match status" value="1"/>
</dbReference>
<dbReference type="InterPro" id="IPR023299">
    <property type="entry name" value="ATPase_P-typ_cyto_dom_N"/>
</dbReference>
<dbReference type="GO" id="GO:0005524">
    <property type="term" value="F:ATP binding"/>
    <property type="evidence" value="ECO:0007669"/>
    <property type="project" value="UniProtKB-KW"/>
</dbReference>
<comment type="subcellular location">
    <subcellularLocation>
        <location evidence="1">Endomembrane system</location>
        <topology evidence="1">Multi-pass membrane protein</topology>
    </subcellularLocation>
</comment>
<dbReference type="Gene3D" id="3.30.70.100">
    <property type="match status" value="2"/>
</dbReference>
<dbReference type="GeneID" id="10493791"/>
<protein>
    <submittedName>
        <fullName evidence="12">Heavy metal translocating P-type ATPase</fullName>
    </submittedName>
</protein>
<dbReference type="PATRIC" id="fig|1006006.8.peg.1599"/>
<dbReference type="eggNOG" id="arCOG02763">
    <property type="taxonomic scope" value="Archaea"/>
</dbReference>
<dbReference type="Proteomes" id="UP000007812">
    <property type="component" value="Chromosome"/>
</dbReference>
<dbReference type="InterPro" id="IPR023214">
    <property type="entry name" value="HAD_sf"/>
</dbReference>
<dbReference type="HOGENOM" id="CLU_001771_0_2_2"/>
<comment type="similarity">
    <text evidence="2">Belongs to the cation transport ATPase (P-type) (TC 3.A.3) family. Type IB subfamily.</text>
</comment>
<keyword evidence="5" id="KW-0547">Nucleotide-binding</keyword>
<dbReference type="SUPFAM" id="SSF55008">
    <property type="entry name" value="HMA, heavy metal-associated domain"/>
    <property type="match status" value="2"/>
</dbReference>
<dbReference type="GO" id="GO:0005507">
    <property type="term" value="F:copper ion binding"/>
    <property type="evidence" value="ECO:0007669"/>
    <property type="project" value="TreeGrafter"/>
</dbReference>
<dbReference type="InterPro" id="IPR036163">
    <property type="entry name" value="HMA_dom_sf"/>
</dbReference>
<organism evidence="12 13">
    <name type="scientific">Metallosphaera cuprina (strain Ar-4)</name>
    <dbReference type="NCBI Taxonomy" id="1006006"/>
    <lineage>
        <taxon>Archaea</taxon>
        <taxon>Thermoproteota</taxon>
        <taxon>Thermoprotei</taxon>
        <taxon>Sulfolobales</taxon>
        <taxon>Sulfolobaceae</taxon>
        <taxon>Metallosphaera</taxon>
    </lineage>
</organism>
<dbReference type="GO" id="GO:0043682">
    <property type="term" value="F:P-type divalent copper transporter activity"/>
    <property type="evidence" value="ECO:0007669"/>
    <property type="project" value="TreeGrafter"/>
</dbReference>
<accession>F4FZL5</accession>
<keyword evidence="4" id="KW-0479">Metal-binding</keyword>
<dbReference type="GO" id="GO:0016887">
    <property type="term" value="F:ATP hydrolysis activity"/>
    <property type="evidence" value="ECO:0007669"/>
    <property type="project" value="InterPro"/>
</dbReference>
<dbReference type="NCBIfam" id="TIGR01512">
    <property type="entry name" value="ATPase-IB2_Cd"/>
    <property type="match status" value="1"/>
</dbReference>
<dbReference type="Pfam" id="PF00403">
    <property type="entry name" value="HMA"/>
    <property type="match status" value="1"/>
</dbReference>
<dbReference type="GO" id="GO:0016020">
    <property type="term" value="C:membrane"/>
    <property type="evidence" value="ECO:0007669"/>
    <property type="project" value="InterPro"/>
</dbReference>
<feature type="transmembrane region" description="Helical" evidence="10">
    <location>
        <begin position="210"/>
        <end position="229"/>
    </location>
</feature>
<evidence type="ECO:0000256" key="10">
    <source>
        <dbReference type="SAM" id="Phobius"/>
    </source>
</evidence>
<dbReference type="KEGG" id="mcn:Mcup_1602"/>
<dbReference type="AlphaFoldDB" id="F4FZL5"/>
<keyword evidence="9 10" id="KW-0472">Membrane</keyword>
<sequence length="745" mass="81176">MDTKEGLRLKKEQELKILGMHCATCEVTVSRAISGVNGVKNTKVNLASGNAIVEMEGGKLADVVKAVRKAGYDVVTQKLILNVKMREEEGHKVREILEDIDGVISAKVNSASGLAVVELNPLSTSSDKVVEELKKHGYLAEVSADKVTRTSYLRELLMKLLIAAVVSPLTLIQVPLLQLIFSIPVVFYSGSIFHRGAFRAIKNRTTNMDVLVSLSSLTAWFYSFVSFLFIHSGYFFDAASFLITFILAGKALEAYIKERSSSEVIELKTIKATKENGEVVDSKNLKVGDLVVVKSGELIPADGVVEFGEGFVDQSIYTGETEPVKRVRGDPVIGGSTLITGYLKVYVTRAGDRTYISQVVEALREAEVVRLPIQNLVDRISSIFVPSIIALSILTFLIWFYPLHQPLYFSTLIAIAVLASACPCGFGLATPMAVMVGIRKLLKKGIVIRNGESLERLKEVKTFVFDKTGTLTKGDIKLERYVEYLPGALQKASALESMSNHPVSKTISSLYKGEHKVESYTELDGGIYGKVDGSEVLIGKRELIRNNCEGQPQGDISICVGWKVAADIWLTDELREGVKDLIDELKERYKVIIATGDSSNFADRISRELGVELRKGLSPEDKVELINELKKSGPVAFVGDGVNDAQAIKAADVGIAVSTGTDLAKYAGDIIVPNISSIRSLIGQTGRTVRKIKENIAWALTYNAILVPIAAGALYPILGITLQPEYAALGMAMNSVSVVLWSFVQ</sequence>
<dbReference type="NCBIfam" id="TIGR01525">
    <property type="entry name" value="ATPase-IB_hvy"/>
    <property type="match status" value="1"/>
</dbReference>
<dbReference type="CDD" id="cd00371">
    <property type="entry name" value="HMA"/>
    <property type="match status" value="2"/>
</dbReference>
<reference evidence="12 13" key="1">
    <citation type="journal article" date="2011" name="J. Bacteriol.">
        <title>Complete genome sequence of Metallosphaera cuprina, a metal sulfide-oxidizing archaeon from a hot spring.</title>
        <authorList>
            <person name="Liu L.J."/>
            <person name="You X.Y."/>
            <person name="Zheng H."/>
            <person name="Wang S."/>
            <person name="Jiang C.Y."/>
            <person name="Liu S.J."/>
        </authorList>
    </citation>
    <scope>NUCLEOTIDE SEQUENCE [LARGE SCALE GENOMIC DNA]</scope>
    <source>
        <strain evidence="12 13">Ar-4</strain>
    </source>
</reference>
<dbReference type="EMBL" id="CP002656">
    <property type="protein sequence ID" value="AEB95705.1"/>
    <property type="molecule type" value="Genomic_DNA"/>
</dbReference>
<dbReference type="eggNOG" id="arCOG01576">
    <property type="taxonomic scope" value="Archaea"/>
</dbReference>
<evidence type="ECO:0000256" key="7">
    <source>
        <dbReference type="ARBA" id="ARBA00022967"/>
    </source>
</evidence>
<dbReference type="InterPro" id="IPR018303">
    <property type="entry name" value="ATPase_P-typ_P_site"/>
</dbReference>
<dbReference type="Gene3D" id="2.70.150.10">
    <property type="entry name" value="Calcium-transporting ATPase, cytoplasmic transduction domain A"/>
    <property type="match status" value="1"/>
</dbReference>
<keyword evidence="3 10" id="KW-0812">Transmembrane</keyword>
<keyword evidence="6" id="KW-0067">ATP-binding</keyword>
<keyword evidence="13" id="KW-1185">Reference proteome</keyword>
<feature type="domain" description="HMA" evidence="11">
    <location>
        <begin position="11"/>
        <end position="75"/>
    </location>
</feature>
<name>F4FZL5_METCR</name>
<evidence type="ECO:0000313" key="13">
    <source>
        <dbReference type="Proteomes" id="UP000007812"/>
    </source>
</evidence>
<evidence type="ECO:0000256" key="9">
    <source>
        <dbReference type="ARBA" id="ARBA00023136"/>
    </source>
</evidence>
<dbReference type="PROSITE" id="PS00154">
    <property type="entry name" value="ATPASE_E1_E2"/>
    <property type="match status" value="1"/>
</dbReference>
<dbReference type="GO" id="GO:0055070">
    <property type="term" value="P:copper ion homeostasis"/>
    <property type="evidence" value="ECO:0007669"/>
    <property type="project" value="TreeGrafter"/>
</dbReference>
<evidence type="ECO:0000313" key="12">
    <source>
        <dbReference type="EMBL" id="AEB95705.1"/>
    </source>
</evidence>
<gene>
    <name evidence="12" type="ordered locus">Mcup_1602</name>
</gene>
<dbReference type="PRINTS" id="PR00119">
    <property type="entry name" value="CATATPASE"/>
</dbReference>
<dbReference type="eggNOG" id="arCOG02764">
    <property type="taxonomic scope" value="Archaea"/>
</dbReference>
<evidence type="ECO:0000256" key="8">
    <source>
        <dbReference type="ARBA" id="ARBA00022989"/>
    </source>
</evidence>
<evidence type="ECO:0000256" key="2">
    <source>
        <dbReference type="ARBA" id="ARBA00006024"/>
    </source>
</evidence>
<evidence type="ECO:0000259" key="11">
    <source>
        <dbReference type="PROSITE" id="PS50846"/>
    </source>
</evidence>
<dbReference type="PROSITE" id="PS50846">
    <property type="entry name" value="HMA_2"/>
    <property type="match status" value="1"/>
</dbReference>
<evidence type="ECO:0000256" key="4">
    <source>
        <dbReference type="ARBA" id="ARBA00022723"/>
    </source>
</evidence>
<dbReference type="Pfam" id="PF00702">
    <property type="entry name" value="Hydrolase"/>
    <property type="match status" value="1"/>
</dbReference>
<dbReference type="InterPro" id="IPR008250">
    <property type="entry name" value="ATPase_P-typ_transduc_dom_A_sf"/>
</dbReference>
<evidence type="ECO:0000256" key="5">
    <source>
        <dbReference type="ARBA" id="ARBA00022741"/>
    </source>
</evidence>
<dbReference type="InterPro" id="IPR027256">
    <property type="entry name" value="P-typ_ATPase_IB"/>
</dbReference>
<dbReference type="Gene3D" id="3.40.50.1000">
    <property type="entry name" value="HAD superfamily/HAD-like"/>
    <property type="match status" value="1"/>
</dbReference>
<dbReference type="InterPro" id="IPR036412">
    <property type="entry name" value="HAD-like_sf"/>
</dbReference>
<feature type="transmembrane region" description="Helical" evidence="10">
    <location>
        <begin position="407"/>
        <end position="434"/>
    </location>
</feature>
<evidence type="ECO:0000256" key="6">
    <source>
        <dbReference type="ARBA" id="ARBA00022840"/>
    </source>
</evidence>
<dbReference type="SUPFAM" id="SSF81653">
    <property type="entry name" value="Calcium ATPase, transduction domain A"/>
    <property type="match status" value="1"/>
</dbReference>
<feature type="transmembrane region" description="Helical" evidence="10">
    <location>
        <begin position="156"/>
        <end position="174"/>
    </location>
</feature>
<dbReference type="Pfam" id="PF00122">
    <property type="entry name" value="E1-E2_ATPase"/>
    <property type="match status" value="1"/>
</dbReference>
<dbReference type="NCBIfam" id="TIGR01494">
    <property type="entry name" value="ATPase_P-type"/>
    <property type="match status" value="1"/>
</dbReference>
<dbReference type="InterPro" id="IPR023298">
    <property type="entry name" value="ATPase_P-typ_TM_dom_sf"/>
</dbReference>
<dbReference type="InterPro" id="IPR017969">
    <property type="entry name" value="Heavy-metal-associated_CS"/>
</dbReference>
<keyword evidence="8 10" id="KW-1133">Transmembrane helix</keyword>
<dbReference type="PROSITE" id="PS01047">
    <property type="entry name" value="HMA_1"/>
    <property type="match status" value="1"/>
</dbReference>
<feature type="transmembrane region" description="Helical" evidence="10">
    <location>
        <begin position="235"/>
        <end position="252"/>
    </location>
</feature>
<dbReference type="SUPFAM" id="SSF56784">
    <property type="entry name" value="HAD-like"/>
    <property type="match status" value="1"/>
</dbReference>
<dbReference type="InterPro" id="IPR006121">
    <property type="entry name" value="HMA_dom"/>
</dbReference>
<dbReference type="InterPro" id="IPR001757">
    <property type="entry name" value="P_typ_ATPase"/>
</dbReference>
<dbReference type="RefSeq" id="WP_013738203.1">
    <property type="nucleotide sequence ID" value="NC_015435.1"/>
</dbReference>
<feature type="transmembrane region" description="Helical" evidence="10">
    <location>
        <begin position="380"/>
        <end position="401"/>
    </location>
</feature>
<evidence type="ECO:0000256" key="3">
    <source>
        <dbReference type="ARBA" id="ARBA00022692"/>
    </source>
</evidence>
<feature type="transmembrane region" description="Helical" evidence="10">
    <location>
        <begin position="180"/>
        <end position="198"/>
    </location>
</feature>
<dbReference type="InterPro" id="IPR059000">
    <property type="entry name" value="ATPase_P-type_domA"/>
</dbReference>